<evidence type="ECO:0000256" key="5">
    <source>
        <dbReference type="ARBA" id="ARBA00022989"/>
    </source>
</evidence>
<dbReference type="Pfam" id="PF00528">
    <property type="entry name" value="BPD_transp_1"/>
    <property type="match status" value="1"/>
</dbReference>
<feature type="transmembrane region" description="Helical" evidence="8">
    <location>
        <begin position="52"/>
        <end position="72"/>
    </location>
</feature>
<organism evidence="10 11">
    <name type="scientific">Ornithinibacillus salinisoli</name>
    <dbReference type="NCBI Taxonomy" id="1848459"/>
    <lineage>
        <taxon>Bacteria</taxon>
        <taxon>Bacillati</taxon>
        <taxon>Bacillota</taxon>
        <taxon>Bacilli</taxon>
        <taxon>Bacillales</taxon>
        <taxon>Bacillaceae</taxon>
        <taxon>Ornithinibacillus</taxon>
    </lineage>
</organism>
<dbReference type="InterPro" id="IPR035906">
    <property type="entry name" value="MetI-like_sf"/>
</dbReference>
<evidence type="ECO:0000313" key="10">
    <source>
        <dbReference type="EMBL" id="MFD2043553.1"/>
    </source>
</evidence>
<dbReference type="InterPro" id="IPR050366">
    <property type="entry name" value="BP-dependent_transpt_permease"/>
</dbReference>
<feature type="transmembrane region" description="Helical" evidence="8">
    <location>
        <begin position="151"/>
        <end position="171"/>
    </location>
</feature>
<evidence type="ECO:0000256" key="8">
    <source>
        <dbReference type="RuleBase" id="RU363032"/>
    </source>
</evidence>
<comment type="subcellular location">
    <subcellularLocation>
        <location evidence="1 8">Cell membrane</location>
        <topology evidence="1 8">Multi-pass membrane protein</topology>
    </subcellularLocation>
</comment>
<evidence type="ECO:0000259" key="9">
    <source>
        <dbReference type="PROSITE" id="PS50928"/>
    </source>
</evidence>
<gene>
    <name evidence="10" type="primary">nikC</name>
    <name evidence="10" type="ORF">ACFSJF_04595</name>
</gene>
<keyword evidence="3" id="KW-1003">Cell membrane</keyword>
<reference evidence="11" key="1">
    <citation type="journal article" date="2019" name="Int. J. Syst. Evol. Microbiol.">
        <title>The Global Catalogue of Microorganisms (GCM) 10K type strain sequencing project: providing services to taxonomists for standard genome sequencing and annotation.</title>
        <authorList>
            <consortium name="The Broad Institute Genomics Platform"/>
            <consortium name="The Broad Institute Genome Sequencing Center for Infectious Disease"/>
            <person name="Wu L."/>
            <person name="Ma J."/>
        </authorList>
    </citation>
    <scope>NUCLEOTIDE SEQUENCE [LARGE SCALE GENOMIC DNA]</scope>
    <source>
        <strain evidence="11">R28</strain>
    </source>
</reference>
<dbReference type="Proteomes" id="UP001597383">
    <property type="component" value="Unassembled WGS sequence"/>
</dbReference>
<dbReference type="CDD" id="cd06261">
    <property type="entry name" value="TM_PBP2"/>
    <property type="match status" value="1"/>
</dbReference>
<evidence type="ECO:0000256" key="6">
    <source>
        <dbReference type="ARBA" id="ARBA00023136"/>
    </source>
</evidence>
<protein>
    <submittedName>
        <fullName evidence="10">Nickel transporter permease</fullName>
    </submittedName>
</protein>
<evidence type="ECO:0000256" key="3">
    <source>
        <dbReference type="ARBA" id="ARBA00022475"/>
    </source>
</evidence>
<name>A0ABW4VWI0_9BACI</name>
<keyword evidence="2 8" id="KW-0813">Transport</keyword>
<dbReference type="PANTHER" id="PTHR43386:SF1">
    <property type="entry name" value="D,D-DIPEPTIDE TRANSPORT SYSTEM PERMEASE PROTEIN DDPC-RELATED"/>
    <property type="match status" value="1"/>
</dbReference>
<comment type="similarity">
    <text evidence="7">Belongs to the binding-protein-dependent transport system permease family. OppBC subfamily.</text>
</comment>
<dbReference type="EMBL" id="JBHUHQ010000009">
    <property type="protein sequence ID" value="MFD2043553.1"/>
    <property type="molecule type" value="Genomic_DNA"/>
</dbReference>
<keyword evidence="4 8" id="KW-0812">Transmembrane</keyword>
<dbReference type="SUPFAM" id="SSF161098">
    <property type="entry name" value="MetI-like"/>
    <property type="match status" value="1"/>
</dbReference>
<feature type="transmembrane region" description="Helical" evidence="8">
    <location>
        <begin position="277"/>
        <end position="300"/>
    </location>
</feature>
<feature type="transmembrane region" description="Helical" evidence="8">
    <location>
        <begin position="113"/>
        <end position="139"/>
    </location>
</feature>
<evidence type="ECO:0000256" key="4">
    <source>
        <dbReference type="ARBA" id="ARBA00022692"/>
    </source>
</evidence>
<feature type="domain" description="ABC transmembrane type-1" evidence="9">
    <location>
        <begin position="111"/>
        <end position="300"/>
    </location>
</feature>
<dbReference type="InterPro" id="IPR000515">
    <property type="entry name" value="MetI-like"/>
</dbReference>
<evidence type="ECO:0000256" key="7">
    <source>
        <dbReference type="ARBA" id="ARBA00024202"/>
    </source>
</evidence>
<dbReference type="Gene3D" id="1.10.3720.10">
    <property type="entry name" value="MetI-like"/>
    <property type="match status" value="1"/>
</dbReference>
<proteinExistence type="inferred from homology"/>
<dbReference type="PROSITE" id="PS50928">
    <property type="entry name" value="ABC_TM1"/>
    <property type="match status" value="1"/>
</dbReference>
<keyword evidence="11" id="KW-1185">Reference proteome</keyword>
<accession>A0ABW4VWI0</accession>
<dbReference type="InterPro" id="IPR053385">
    <property type="entry name" value="ABC_transport_permease"/>
</dbReference>
<dbReference type="PANTHER" id="PTHR43386">
    <property type="entry name" value="OLIGOPEPTIDE TRANSPORT SYSTEM PERMEASE PROTEIN APPC"/>
    <property type="match status" value="1"/>
</dbReference>
<dbReference type="RefSeq" id="WP_377555279.1">
    <property type="nucleotide sequence ID" value="NZ_JBHUHQ010000009.1"/>
</dbReference>
<keyword evidence="5 8" id="KW-1133">Transmembrane helix</keyword>
<evidence type="ECO:0000256" key="2">
    <source>
        <dbReference type="ARBA" id="ARBA00022448"/>
    </source>
</evidence>
<evidence type="ECO:0000313" key="11">
    <source>
        <dbReference type="Proteomes" id="UP001597383"/>
    </source>
</evidence>
<sequence length="313" mass="33855">MQEDYRKDVRLLSLQPNPTPNPNTVEITKPIKKPRGLWLDAFLRIVKSKTSLIGLCIILILFITALLAPFIATHDPTTQLITNRYQPPSGEHLLGTDELGRDIFSRIVYGTRISIQIGVIAVGISMIIGVTLGAVAGYFGRWIDQIIMRIIDVMMAFPSILLAIALVAVLGPNLRNAMIAVGIVGIPQFARIVRSAVLSVKETEFVEAARSIGGKHGRILMSHVLPNSLAPIIVQTTLGIGTAILDAAGLSFLGLGAQPPTPEWGAMLSDGRNALQIAPWVITFPGLAIFFVVLGFNLFGDGLRDALDPRLKE</sequence>
<evidence type="ECO:0000256" key="1">
    <source>
        <dbReference type="ARBA" id="ARBA00004651"/>
    </source>
</evidence>
<dbReference type="InterPro" id="IPR025966">
    <property type="entry name" value="OppC_N"/>
</dbReference>
<dbReference type="Pfam" id="PF12911">
    <property type="entry name" value="OppC_N"/>
    <property type="match status" value="1"/>
</dbReference>
<dbReference type="NCBIfam" id="NF045474">
    <property type="entry name" value="Opp2C"/>
    <property type="match status" value="1"/>
</dbReference>
<keyword evidence="6 8" id="KW-0472">Membrane</keyword>
<comment type="caution">
    <text evidence="10">The sequence shown here is derived from an EMBL/GenBank/DDBJ whole genome shotgun (WGS) entry which is preliminary data.</text>
</comment>